<evidence type="ECO:0000256" key="9">
    <source>
        <dbReference type="SAM" id="MobiDB-lite"/>
    </source>
</evidence>
<dbReference type="PANTHER" id="PTHR30251">
    <property type="entry name" value="PILUS ASSEMBLY CHAPERONE"/>
    <property type="match status" value="1"/>
</dbReference>
<evidence type="ECO:0000256" key="1">
    <source>
        <dbReference type="ARBA" id="ARBA00004418"/>
    </source>
</evidence>
<feature type="compositionally biased region" description="Basic residues" evidence="9">
    <location>
        <begin position="1"/>
        <end position="13"/>
    </location>
</feature>
<dbReference type="Pfam" id="PF00345">
    <property type="entry name" value="PapD_N"/>
    <property type="match status" value="1"/>
</dbReference>
<dbReference type="InterPro" id="IPR036316">
    <property type="entry name" value="Pili_assmbl_chap_C_dom_sf"/>
</dbReference>
<sequence length="331" mass="36520">MHVRRQRRARVLRRRADGGSGLGHADHEPGRRQPRTVQRRRLADRGRQRNPARRQHALPDLRNHGLPGGVPERRPGERIGGRGDLQRRVLAALSVSPGLCLRIAACWVALQALACAQVAHAGVVLANTRVVFPGDARDVTVRLSNRHAHAVLVETWVESPTVGAQVPFAPDPTLFRIDPGKGQALRLHRLPGALPKDRETLFWLNVLDVPPDPPAEADMSEMKIALRTRVKLLHRPIGLAGVPAKAPAALRWRVLDEARIEIENPTPYHVTIARIADGDGWDVQGVMVAPFDRLVVRPKTARRGGRIAFEAINDLGGRDRFESALSDATVR</sequence>
<accession>A0A7C9LYQ9</accession>
<dbReference type="SUPFAM" id="SSF49584">
    <property type="entry name" value="Periplasmic chaperone C-domain"/>
    <property type="match status" value="1"/>
</dbReference>
<keyword evidence="13" id="KW-1185">Reference proteome</keyword>
<evidence type="ECO:0000259" key="11">
    <source>
        <dbReference type="Pfam" id="PF02753"/>
    </source>
</evidence>
<keyword evidence="3" id="KW-1029">Fimbrium biogenesis</keyword>
<protein>
    <submittedName>
        <fullName evidence="12">Fimbria/pilus periplasmic chaperone</fullName>
    </submittedName>
</protein>
<dbReference type="InterPro" id="IPR008962">
    <property type="entry name" value="PapD-like_sf"/>
</dbReference>
<name>A0A7C9LYQ9_9GAMM</name>
<feature type="domain" description="Pili assembly chaperone N-terminal" evidence="10">
    <location>
        <begin position="122"/>
        <end position="239"/>
    </location>
</feature>
<gene>
    <name evidence="12" type="ORF">GN331_14255</name>
</gene>
<evidence type="ECO:0000313" key="13">
    <source>
        <dbReference type="Proteomes" id="UP000479692"/>
    </source>
</evidence>
<evidence type="ECO:0000256" key="2">
    <source>
        <dbReference type="ARBA" id="ARBA00007399"/>
    </source>
</evidence>
<feature type="domain" description="Pili assembly chaperone C-terminal" evidence="11">
    <location>
        <begin position="262"/>
        <end position="319"/>
    </location>
</feature>
<dbReference type="PROSITE" id="PS00635">
    <property type="entry name" value="PILI_CHAPERONE"/>
    <property type="match status" value="1"/>
</dbReference>
<evidence type="ECO:0000313" key="12">
    <source>
        <dbReference type="EMBL" id="MUV15365.1"/>
    </source>
</evidence>
<dbReference type="GO" id="GO:0071555">
    <property type="term" value="P:cell wall organization"/>
    <property type="evidence" value="ECO:0007669"/>
    <property type="project" value="InterPro"/>
</dbReference>
<comment type="caution">
    <text evidence="12">The sequence shown here is derived from an EMBL/GenBank/DDBJ whole genome shotgun (WGS) entry which is preliminary data.</text>
</comment>
<dbReference type="InterPro" id="IPR013783">
    <property type="entry name" value="Ig-like_fold"/>
</dbReference>
<dbReference type="InterPro" id="IPR018046">
    <property type="entry name" value="Pili_assmbl_chaperone_CS"/>
</dbReference>
<dbReference type="InterPro" id="IPR050643">
    <property type="entry name" value="Periplasmic_pilus_chap"/>
</dbReference>
<proteinExistence type="inferred from homology"/>
<keyword evidence="4" id="KW-0732">Signal</keyword>
<feature type="region of interest" description="Disordered" evidence="9">
    <location>
        <begin position="1"/>
        <end position="81"/>
    </location>
</feature>
<evidence type="ECO:0000256" key="5">
    <source>
        <dbReference type="ARBA" id="ARBA00022764"/>
    </source>
</evidence>
<keyword evidence="5" id="KW-0574">Periplasm</keyword>
<dbReference type="Proteomes" id="UP000479692">
    <property type="component" value="Unassembled WGS sequence"/>
</dbReference>
<keyword evidence="6 8" id="KW-0143">Chaperone</keyword>
<evidence type="ECO:0000256" key="6">
    <source>
        <dbReference type="ARBA" id="ARBA00023186"/>
    </source>
</evidence>
<dbReference type="InterPro" id="IPR016147">
    <property type="entry name" value="Pili_assmbl_chaperone_N"/>
</dbReference>
<comment type="subcellular location">
    <subcellularLocation>
        <location evidence="1 8">Periplasm</location>
    </subcellularLocation>
</comment>
<feature type="compositionally biased region" description="Basic and acidic residues" evidence="9">
    <location>
        <begin position="71"/>
        <end position="81"/>
    </location>
</feature>
<dbReference type="SUPFAM" id="SSF49354">
    <property type="entry name" value="PapD-like"/>
    <property type="match status" value="1"/>
</dbReference>
<evidence type="ECO:0000256" key="8">
    <source>
        <dbReference type="RuleBase" id="RU003918"/>
    </source>
</evidence>
<dbReference type="AlphaFoldDB" id="A0A7C9LYQ9"/>
<organism evidence="12 13">
    <name type="scientific">Noviluteimonas gilva</name>
    <dbReference type="NCBI Taxonomy" id="2682097"/>
    <lineage>
        <taxon>Bacteria</taxon>
        <taxon>Pseudomonadati</taxon>
        <taxon>Pseudomonadota</taxon>
        <taxon>Gammaproteobacteria</taxon>
        <taxon>Lysobacterales</taxon>
        <taxon>Lysobacteraceae</taxon>
        <taxon>Noviluteimonas</taxon>
    </lineage>
</organism>
<dbReference type="InterPro" id="IPR001829">
    <property type="entry name" value="Pili_assmbl_chaperone_bac"/>
</dbReference>
<dbReference type="Pfam" id="PF02753">
    <property type="entry name" value="PapD_C"/>
    <property type="match status" value="1"/>
</dbReference>
<evidence type="ECO:0000259" key="10">
    <source>
        <dbReference type="Pfam" id="PF00345"/>
    </source>
</evidence>
<dbReference type="PANTHER" id="PTHR30251:SF2">
    <property type="entry name" value="FIMBRIAL CHAPERONE YADV-RELATED"/>
    <property type="match status" value="1"/>
</dbReference>
<dbReference type="GO" id="GO:0030288">
    <property type="term" value="C:outer membrane-bounded periplasmic space"/>
    <property type="evidence" value="ECO:0007669"/>
    <property type="project" value="InterPro"/>
</dbReference>
<comment type="similarity">
    <text evidence="2 8">Belongs to the periplasmic pilus chaperone family.</text>
</comment>
<dbReference type="InterPro" id="IPR016148">
    <property type="entry name" value="Pili_assmbl_chaperone_C"/>
</dbReference>
<keyword evidence="7" id="KW-0393">Immunoglobulin domain</keyword>
<dbReference type="Gene3D" id="2.60.40.10">
    <property type="entry name" value="Immunoglobulins"/>
    <property type="match status" value="2"/>
</dbReference>
<evidence type="ECO:0000256" key="3">
    <source>
        <dbReference type="ARBA" id="ARBA00022558"/>
    </source>
</evidence>
<evidence type="ECO:0000256" key="7">
    <source>
        <dbReference type="ARBA" id="ARBA00023319"/>
    </source>
</evidence>
<dbReference type="PRINTS" id="PR00969">
    <property type="entry name" value="CHAPERONPILI"/>
</dbReference>
<reference evidence="12 13" key="1">
    <citation type="submission" date="2019-12" db="EMBL/GenBank/DDBJ databases">
        <authorList>
            <person name="Xu J."/>
        </authorList>
    </citation>
    <scope>NUCLEOTIDE SEQUENCE [LARGE SCALE GENOMIC DNA]</scope>
    <source>
        <strain evidence="12 13">HX-5-24</strain>
    </source>
</reference>
<evidence type="ECO:0000256" key="4">
    <source>
        <dbReference type="ARBA" id="ARBA00022729"/>
    </source>
</evidence>
<dbReference type="EMBL" id="WOXT01000005">
    <property type="protein sequence ID" value="MUV15365.1"/>
    <property type="molecule type" value="Genomic_DNA"/>
</dbReference>